<comment type="caution">
    <text evidence="2">The sequence shown here is derived from an EMBL/GenBank/DDBJ whole genome shotgun (WGS) entry which is preliminary data.</text>
</comment>
<organism evidence="2 3">
    <name type="scientific">Fusarium torulosum</name>
    <dbReference type="NCBI Taxonomy" id="33205"/>
    <lineage>
        <taxon>Eukaryota</taxon>
        <taxon>Fungi</taxon>
        <taxon>Dikarya</taxon>
        <taxon>Ascomycota</taxon>
        <taxon>Pezizomycotina</taxon>
        <taxon>Sordariomycetes</taxon>
        <taxon>Hypocreomycetidae</taxon>
        <taxon>Hypocreales</taxon>
        <taxon>Nectriaceae</taxon>
        <taxon>Fusarium</taxon>
    </lineage>
</organism>
<protein>
    <submittedName>
        <fullName evidence="2">Uncharacterized protein</fullName>
    </submittedName>
</protein>
<evidence type="ECO:0000313" key="3">
    <source>
        <dbReference type="Proteomes" id="UP001187734"/>
    </source>
</evidence>
<evidence type="ECO:0000313" key="2">
    <source>
        <dbReference type="EMBL" id="SPJ74279.1"/>
    </source>
</evidence>
<reference evidence="2" key="1">
    <citation type="submission" date="2018-03" db="EMBL/GenBank/DDBJ databases">
        <authorList>
            <person name="Guldener U."/>
        </authorList>
    </citation>
    <scope>NUCLEOTIDE SEQUENCE</scope>
</reference>
<evidence type="ECO:0000256" key="1">
    <source>
        <dbReference type="SAM" id="MobiDB-lite"/>
    </source>
</evidence>
<sequence length="254" mass="29855">MADRNSQLPAWYYRVSPIVRNRNGVILWDFDEDISDLDETKQDETIAYNGSDAVHYHKLREKREERKRELHRGREAIRKRSEDAREEEAKKQQEGRVAYNALEISLFSGAISELGPVDSQFDLYCLDYFDKFYDPSPHGYHRRYVKFQYPEGQGTESSTLSGRVWFRPGVDCELAPFKPPQKQTLKHHTLETTNGRFTLLLQFIDKDHVVLRASRDFVFMDRPHDAQGPDTFIFMGVRNDFWKQLQALGRMFPA</sequence>
<gene>
    <name evidence="2" type="ORF">FTOL_04009</name>
</gene>
<name>A0AAE8SGD8_9HYPO</name>
<proteinExistence type="predicted"/>
<dbReference type="Proteomes" id="UP001187734">
    <property type="component" value="Unassembled WGS sequence"/>
</dbReference>
<keyword evidence="3" id="KW-1185">Reference proteome</keyword>
<accession>A0AAE8SGD8</accession>
<feature type="region of interest" description="Disordered" evidence="1">
    <location>
        <begin position="64"/>
        <end position="94"/>
    </location>
</feature>
<dbReference type="EMBL" id="ONZP01000116">
    <property type="protein sequence ID" value="SPJ74279.1"/>
    <property type="molecule type" value="Genomic_DNA"/>
</dbReference>
<dbReference type="AlphaFoldDB" id="A0AAE8SGD8"/>